<dbReference type="GO" id="GO:0003677">
    <property type="term" value="F:DNA binding"/>
    <property type="evidence" value="ECO:0007669"/>
    <property type="project" value="InterPro"/>
</dbReference>
<dbReference type="PANTHER" id="PTHR11070">
    <property type="entry name" value="UVRD / RECB / PCRA DNA HELICASE FAMILY MEMBER"/>
    <property type="match status" value="1"/>
</dbReference>
<dbReference type="Proteomes" id="UP000175691">
    <property type="component" value="Unassembled WGS sequence"/>
</dbReference>
<evidence type="ECO:0000256" key="9">
    <source>
        <dbReference type="ARBA" id="ARBA00048988"/>
    </source>
</evidence>
<comment type="catalytic activity">
    <reaction evidence="9">
        <text>ATP + H2O = ADP + phosphate + H(+)</text>
        <dbReference type="Rhea" id="RHEA:13065"/>
        <dbReference type="ChEBI" id="CHEBI:15377"/>
        <dbReference type="ChEBI" id="CHEBI:15378"/>
        <dbReference type="ChEBI" id="CHEBI:30616"/>
        <dbReference type="ChEBI" id="CHEBI:43474"/>
        <dbReference type="ChEBI" id="CHEBI:456216"/>
        <dbReference type="EC" id="5.6.2.4"/>
    </reaction>
</comment>
<dbReference type="GO" id="GO:0043138">
    <property type="term" value="F:3'-5' DNA helicase activity"/>
    <property type="evidence" value="ECO:0007669"/>
    <property type="project" value="UniProtKB-EC"/>
</dbReference>
<dbReference type="CDD" id="cd17932">
    <property type="entry name" value="DEXQc_UvrD"/>
    <property type="match status" value="1"/>
</dbReference>
<evidence type="ECO:0000256" key="10">
    <source>
        <dbReference type="PROSITE-ProRule" id="PRU00560"/>
    </source>
</evidence>
<keyword evidence="3 10" id="KW-0378">Hydrolase</keyword>
<dbReference type="PROSITE" id="PS51198">
    <property type="entry name" value="UVRD_HELICASE_ATP_BIND"/>
    <property type="match status" value="1"/>
</dbReference>
<feature type="binding site" evidence="10">
    <location>
        <begin position="208"/>
        <end position="215"/>
    </location>
    <ligand>
        <name>ATP</name>
        <dbReference type="ChEBI" id="CHEBI:30616"/>
    </ligand>
</feature>
<evidence type="ECO:0000313" key="12">
    <source>
        <dbReference type="EMBL" id="OFC70522.1"/>
    </source>
</evidence>
<evidence type="ECO:0000256" key="2">
    <source>
        <dbReference type="ARBA" id="ARBA00022741"/>
    </source>
</evidence>
<accession>A0A1E7ZAP0</accession>
<dbReference type="Pfam" id="PF00580">
    <property type="entry name" value="UvrD-helicase"/>
    <property type="match status" value="1"/>
</dbReference>
<evidence type="ECO:0000256" key="6">
    <source>
        <dbReference type="ARBA" id="ARBA00023235"/>
    </source>
</evidence>
<keyword evidence="4 10" id="KW-0347">Helicase</keyword>
<dbReference type="InterPro" id="IPR027417">
    <property type="entry name" value="P-loop_NTPase"/>
</dbReference>
<keyword evidence="2 10" id="KW-0547">Nucleotide-binding</keyword>
<dbReference type="Pfam" id="PF13361">
    <property type="entry name" value="UvrD_C"/>
    <property type="match status" value="1"/>
</dbReference>
<comment type="catalytic activity">
    <reaction evidence="7">
        <text>Couples ATP hydrolysis with the unwinding of duplex DNA by translocating in the 3'-5' direction.</text>
        <dbReference type="EC" id="5.6.2.4"/>
    </reaction>
</comment>
<comment type="similarity">
    <text evidence="1">Belongs to the helicase family. UvrD subfamily.</text>
</comment>
<evidence type="ECO:0000256" key="3">
    <source>
        <dbReference type="ARBA" id="ARBA00022801"/>
    </source>
</evidence>
<protein>
    <recommendedName>
        <fullName evidence="8">DNA 3'-5' helicase</fullName>
        <ecNumber evidence="8">5.6.2.4</ecNumber>
    </recommendedName>
</protein>
<dbReference type="AlphaFoldDB" id="A0A1E7ZAP0"/>
<sequence length="695" mass="78189">MPVLVVHPNILGKFFAKPSISLTNENLVFTQKSGRENTLSLASVRTLFQVKKRFLGYELQLPGAKTSVRYRFLKADNVVALQAAANKIIRSHIKAYLHTVFTAFNNKVKLQYPRDSWEAELRELIETLHKHYGNYKADWQALLSADALCEVEEIASLYPFDMARLRSYHEHMQLKARRTFLDTVESNPLTEEQRLAVLRANDRNLVLAAAGTGKTSVMVAKALDVIDRGLAKPSEILILAYNRAASEELKSRLLETAKSRNIVLADAPQIFTFHGLGRELLQRAGVPVALSEFVENSQRLKQWVLEWVKGYSDENPTVFQELLGLLSPHATKGKANQTNQTNEQATVTRCVETLVGALQAIRIERLKPADVSKRITSADIKPARKTANLLNTLHKAYVSELKRQDCMDFDDLITRAIEITNRGVIKPTWKYVLVDEFQDISTARMALLEAILTKGHEVSLAAVGDDWQSIYRFSGGKLELTTRFGELVGSYTETKLQKTFRYNNSIADTAGQFIMANPEQFRKHIHTHNKVDSPQVFLLDNKPGNDNGVFERVAEVVAKIRGNEPSSTVAVIARYNFLLDETKATLTRLNLANHVHFWSFHKSKGLEADHCIIIGFSKGKNGFPSEGRENALIEALLPALDDYPYSEERRLMYVGITRAKHKCYIIADPIAPSSFVTELLSGEYNIKVTSGLFQS</sequence>
<reference evidence="12 13" key="1">
    <citation type="submission" date="2016-08" db="EMBL/GenBank/DDBJ databases">
        <authorList>
            <person name="Seilhamer J.J."/>
        </authorList>
    </citation>
    <scope>NUCLEOTIDE SEQUENCE [LARGE SCALE GENOMIC DNA]</scope>
    <source>
        <strain evidence="12 13">KCTC 42603</strain>
    </source>
</reference>
<dbReference type="EC" id="5.6.2.4" evidence="8"/>
<dbReference type="GO" id="GO:0005829">
    <property type="term" value="C:cytosol"/>
    <property type="evidence" value="ECO:0007669"/>
    <property type="project" value="TreeGrafter"/>
</dbReference>
<dbReference type="Gene3D" id="3.40.50.300">
    <property type="entry name" value="P-loop containing nucleotide triphosphate hydrolases"/>
    <property type="match status" value="2"/>
</dbReference>
<gene>
    <name evidence="12" type="ORF">BFC18_12225</name>
</gene>
<comment type="caution">
    <text evidence="12">The sequence shown here is derived from an EMBL/GenBank/DDBJ whole genome shotgun (WGS) entry which is preliminary data.</text>
</comment>
<evidence type="ECO:0000259" key="11">
    <source>
        <dbReference type="PROSITE" id="PS51198"/>
    </source>
</evidence>
<keyword evidence="13" id="KW-1185">Reference proteome</keyword>
<dbReference type="PANTHER" id="PTHR11070:SF63">
    <property type="entry name" value="DNA HELICASE IV"/>
    <property type="match status" value="1"/>
</dbReference>
<evidence type="ECO:0000256" key="7">
    <source>
        <dbReference type="ARBA" id="ARBA00034617"/>
    </source>
</evidence>
<dbReference type="InterPro" id="IPR014017">
    <property type="entry name" value="DNA_helicase_UvrD-like_C"/>
</dbReference>
<dbReference type="InterPro" id="IPR014016">
    <property type="entry name" value="UvrD-like_ATP-bd"/>
</dbReference>
<dbReference type="GO" id="GO:0005524">
    <property type="term" value="F:ATP binding"/>
    <property type="evidence" value="ECO:0007669"/>
    <property type="project" value="UniProtKB-UniRule"/>
</dbReference>
<evidence type="ECO:0000313" key="13">
    <source>
        <dbReference type="Proteomes" id="UP000175691"/>
    </source>
</evidence>
<evidence type="ECO:0000256" key="8">
    <source>
        <dbReference type="ARBA" id="ARBA00034808"/>
    </source>
</evidence>
<evidence type="ECO:0000256" key="5">
    <source>
        <dbReference type="ARBA" id="ARBA00022840"/>
    </source>
</evidence>
<organism evidence="12 13">
    <name type="scientific">Alteromonas confluentis</name>
    <dbReference type="NCBI Taxonomy" id="1656094"/>
    <lineage>
        <taxon>Bacteria</taxon>
        <taxon>Pseudomonadati</taxon>
        <taxon>Pseudomonadota</taxon>
        <taxon>Gammaproteobacteria</taxon>
        <taxon>Alteromonadales</taxon>
        <taxon>Alteromonadaceae</taxon>
        <taxon>Alteromonas/Salinimonas group</taxon>
        <taxon>Alteromonas</taxon>
    </lineage>
</organism>
<evidence type="ECO:0000256" key="1">
    <source>
        <dbReference type="ARBA" id="ARBA00009922"/>
    </source>
</evidence>
<name>A0A1E7ZAP0_9ALTE</name>
<feature type="domain" description="UvrD-like helicase ATP-binding" evidence="11">
    <location>
        <begin position="187"/>
        <end position="503"/>
    </location>
</feature>
<dbReference type="GO" id="GO:0000725">
    <property type="term" value="P:recombinational repair"/>
    <property type="evidence" value="ECO:0007669"/>
    <property type="project" value="TreeGrafter"/>
</dbReference>
<dbReference type="RefSeq" id="WP_070125595.1">
    <property type="nucleotide sequence ID" value="NZ_MDHN01000028.1"/>
</dbReference>
<dbReference type="STRING" id="1656094.BFC18_12225"/>
<dbReference type="OrthoDB" id="5298826at2"/>
<proteinExistence type="inferred from homology"/>
<dbReference type="InterPro" id="IPR000212">
    <property type="entry name" value="DNA_helicase_UvrD/REP"/>
</dbReference>
<keyword evidence="6" id="KW-0413">Isomerase</keyword>
<dbReference type="SUPFAM" id="SSF52540">
    <property type="entry name" value="P-loop containing nucleoside triphosphate hydrolases"/>
    <property type="match status" value="1"/>
</dbReference>
<dbReference type="GO" id="GO:0016887">
    <property type="term" value="F:ATP hydrolysis activity"/>
    <property type="evidence" value="ECO:0007669"/>
    <property type="project" value="RHEA"/>
</dbReference>
<keyword evidence="5 10" id="KW-0067">ATP-binding</keyword>
<dbReference type="InterPro" id="IPR013986">
    <property type="entry name" value="DExx_box_DNA_helicase_dom_sf"/>
</dbReference>
<dbReference type="Gene3D" id="1.10.10.160">
    <property type="match status" value="1"/>
</dbReference>
<evidence type="ECO:0000256" key="4">
    <source>
        <dbReference type="ARBA" id="ARBA00022806"/>
    </source>
</evidence>
<dbReference type="EMBL" id="MDHN01000028">
    <property type="protein sequence ID" value="OFC70522.1"/>
    <property type="molecule type" value="Genomic_DNA"/>
</dbReference>